<protein>
    <recommendedName>
        <fullName evidence="2">Rubrerythrin rubredoxin-like domain-containing protein</fullName>
    </recommendedName>
</protein>
<dbReference type="OrthoDB" id="5102386at2"/>
<keyword evidence="4" id="KW-1185">Reference proteome</keyword>
<dbReference type="RefSeq" id="WP_146357631.1">
    <property type="nucleotide sequence ID" value="NZ_VOIR01000016.1"/>
</dbReference>
<organism evidence="3 4">
    <name type="scientific">Agrococcus sediminis</name>
    <dbReference type="NCBI Taxonomy" id="2599924"/>
    <lineage>
        <taxon>Bacteria</taxon>
        <taxon>Bacillati</taxon>
        <taxon>Actinomycetota</taxon>
        <taxon>Actinomycetes</taxon>
        <taxon>Micrococcales</taxon>
        <taxon>Microbacteriaceae</taxon>
        <taxon>Agrococcus</taxon>
    </lineage>
</organism>
<dbReference type="Pfam" id="PF21349">
    <property type="entry name" value="RUBY_RBDX"/>
    <property type="match status" value="1"/>
</dbReference>
<evidence type="ECO:0000259" key="2">
    <source>
        <dbReference type="Pfam" id="PF21349"/>
    </source>
</evidence>
<comment type="cofactor">
    <cofactor evidence="1">
        <name>Fe(3+)</name>
        <dbReference type="ChEBI" id="CHEBI:29034"/>
    </cofactor>
</comment>
<dbReference type="EMBL" id="VOIR01000016">
    <property type="protein sequence ID" value="KAA6431348.1"/>
    <property type="molecule type" value="Genomic_DNA"/>
</dbReference>
<sequence length="268" mass="30199">MRQNRDHEGGAAARRLGDPWRELPDAGRGYLSVYFSEPLARWPVREITRRADNKSDPNIETGTYGLFSTCEPSMRNRIVLDGAATIFFLTTRKPHQGRVISGYYHVGWYTEGTQGAVNRDYALAADKMHFIDPILASDLAEPLAAICSTQFRTMKPIDVETVATLRRICDERPDRTAEYLGEVERIEAFARARSGYAYPSWGREAGFSWADAPEYYQTDAELSKVPNSSRNRKWRCRECGYVIKSGALLKKCPLCKQMATLAPAEEGA</sequence>
<proteinExistence type="predicted"/>
<name>A0A5M8Q885_9MICO</name>
<gene>
    <name evidence="3" type="ORF">FQ330_11345</name>
</gene>
<dbReference type="Gene3D" id="2.20.28.10">
    <property type="match status" value="1"/>
</dbReference>
<evidence type="ECO:0000256" key="1">
    <source>
        <dbReference type="ARBA" id="ARBA00001965"/>
    </source>
</evidence>
<feature type="domain" description="Rubrerythrin rubredoxin-like" evidence="2">
    <location>
        <begin position="234"/>
        <end position="257"/>
    </location>
</feature>
<accession>A0A5M8Q885</accession>
<evidence type="ECO:0000313" key="4">
    <source>
        <dbReference type="Proteomes" id="UP000323221"/>
    </source>
</evidence>
<dbReference type="Proteomes" id="UP000323221">
    <property type="component" value="Unassembled WGS sequence"/>
</dbReference>
<evidence type="ECO:0000313" key="3">
    <source>
        <dbReference type="EMBL" id="KAA6431348.1"/>
    </source>
</evidence>
<dbReference type="InterPro" id="IPR048574">
    <property type="entry name" value="RUBY_RBDX"/>
</dbReference>
<comment type="caution">
    <text evidence="3">The sequence shown here is derived from an EMBL/GenBank/DDBJ whole genome shotgun (WGS) entry which is preliminary data.</text>
</comment>
<dbReference type="AlphaFoldDB" id="A0A5M8Q885"/>
<reference evidence="3 4" key="1">
    <citation type="submission" date="2019-08" db="EMBL/GenBank/DDBJ databases">
        <title>Agrococcus lahaulensis sp. nov., isolated from a cold desert of the Indian Himalayas.</title>
        <authorList>
            <person name="Qu J.H."/>
        </authorList>
    </citation>
    <scope>NUCLEOTIDE SEQUENCE [LARGE SCALE GENOMIC DNA]</scope>
    <source>
        <strain evidence="3 4">NS18</strain>
    </source>
</reference>
<dbReference type="SUPFAM" id="SSF57802">
    <property type="entry name" value="Rubredoxin-like"/>
    <property type="match status" value="1"/>
</dbReference>